<dbReference type="AlphaFoldDB" id="A0A2K0R6R3"/>
<sequence>MRRIIPSAFSVTSSFEVNRLATGQIPHD</sequence>
<dbReference type="EMBL" id="VTDZ01000125">
    <property type="protein sequence ID" value="TYS06735.1"/>
    <property type="molecule type" value="Genomic_DNA"/>
</dbReference>
<evidence type="ECO:0000313" key="2">
    <source>
        <dbReference type="EMBL" id="MBD3706880.1"/>
    </source>
</evidence>
<organism evidence="3 6">
    <name type="scientific">Enterobacter hormaechei</name>
    <dbReference type="NCBI Taxonomy" id="158836"/>
    <lineage>
        <taxon>Bacteria</taxon>
        <taxon>Pseudomonadati</taxon>
        <taxon>Pseudomonadota</taxon>
        <taxon>Gammaproteobacteria</taxon>
        <taxon>Enterobacterales</taxon>
        <taxon>Enterobacteriaceae</taxon>
        <taxon>Enterobacter</taxon>
        <taxon>Enterobacter cloacae complex</taxon>
    </lineage>
</organism>
<reference evidence="1 9" key="4">
    <citation type="submission" date="2019-09" db="EMBL/GenBank/DDBJ databases">
        <title>Reversal of blaTEM antimicrobial resistance by CRISPR-Cas9 in clinical E. coli and other Enterobacteriaceae strains.</title>
        <authorList>
            <person name="Tagliaferri T."/>
            <person name="Guimaraes N."/>
            <person name="Pereira M."/>
            <person name="Felicori L."/>
            <person name="Horz H.-P."/>
            <person name="Santos S."/>
            <person name="Mendes T."/>
        </authorList>
    </citation>
    <scope>NUCLEOTIDE SEQUENCE [LARGE SCALE GENOMIC DNA]</scope>
    <source>
        <strain evidence="1 9">E2_blaTEM_MG</strain>
    </source>
</reference>
<comment type="caution">
    <text evidence="3">The sequence shown here is derived from an EMBL/GenBank/DDBJ whole genome shotgun (WGS) entry which is preliminary data.</text>
</comment>
<accession>A0A330DNM4</accession>
<evidence type="ECO:0000313" key="4">
    <source>
        <dbReference type="EMBL" id="PXB43809.1"/>
    </source>
</evidence>
<dbReference type="Proteomes" id="UP000246375">
    <property type="component" value="Unassembled WGS sequence"/>
</dbReference>
<protein>
    <submittedName>
        <fullName evidence="3">RyhB-regulated fur leader peptide</fullName>
    </submittedName>
</protein>
<name>A0A2K0R6R3_9ENTR</name>
<evidence type="ECO:0000313" key="1">
    <source>
        <dbReference type="EMBL" id="KAB2528297.1"/>
    </source>
</evidence>
<evidence type="ECO:0000313" key="6">
    <source>
        <dbReference type="Proteomes" id="UP000244004"/>
    </source>
</evidence>
<dbReference type="Proteomes" id="UP000476281">
    <property type="component" value="Unassembled WGS sequence"/>
</dbReference>
<dbReference type="EMBL" id="JACXTA010000001">
    <property type="protein sequence ID" value="MBD3706880.1"/>
    <property type="molecule type" value="Genomic_DNA"/>
</dbReference>
<evidence type="ECO:0000313" key="9">
    <source>
        <dbReference type="Proteomes" id="UP000476281"/>
    </source>
</evidence>
<dbReference type="EMBL" id="WBSZ01000129">
    <property type="protein sequence ID" value="KAB2528297.1"/>
    <property type="molecule type" value="Genomic_DNA"/>
</dbReference>
<dbReference type="EMBL" id="QHMI01000001">
    <property type="protein sequence ID" value="PXB43809.1"/>
    <property type="molecule type" value="Genomic_DNA"/>
</dbReference>
<gene>
    <name evidence="3" type="ORF">C1O12_04780</name>
    <name evidence="4" type="ORF">DL189_01870</name>
    <name evidence="1" type="ORF">F9C29_06710</name>
    <name evidence="5" type="ORF">FZC81_21415</name>
    <name evidence="2" type="ORF">IE983_09185</name>
</gene>
<dbReference type="Proteomes" id="UP000655273">
    <property type="component" value="Unassembled WGS sequence"/>
</dbReference>
<dbReference type="Proteomes" id="UP000322612">
    <property type="component" value="Unassembled WGS sequence"/>
</dbReference>
<reference evidence="2" key="5">
    <citation type="submission" date="2020-07" db="EMBL/GenBank/DDBJ databases">
        <title>Clinical and genomic characterization of carbapenemase-producing Enterobacterales causing secondary infections during the COVID-19 crisis at a New York City hospital.</title>
        <authorList>
            <person name="Gomez-Simmonds A."/>
            <person name="Annavajhala M.K."/>
            <person name="Uhlemann A.-C."/>
        </authorList>
    </citation>
    <scope>NUCLEOTIDE SEQUENCE</scope>
    <source>
        <strain evidence="2">NK1396</strain>
    </source>
</reference>
<evidence type="ECO:0000313" key="5">
    <source>
        <dbReference type="EMBL" id="TYS06735.1"/>
    </source>
</evidence>
<reference evidence="5 8" key="3">
    <citation type="submission" date="2019-08" db="EMBL/GenBank/DDBJ databases">
        <title>Whole genome sequence analysis of bacterial isolates in patients.</title>
        <authorList>
            <person name="Jeong K.C."/>
        </authorList>
    </citation>
    <scope>NUCLEOTIDE SEQUENCE [LARGE SCALE GENOMIC DNA]</scope>
    <source>
        <strain evidence="5 8">KCJ3K342</strain>
    </source>
</reference>
<reference evidence="3 6" key="1">
    <citation type="submission" date="2018-01" db="EMBL/GenBank/DDBJ databases">
        <title>Geographic spread and resistance mechanisms of dominant carbapenem-resistant Enterobacter cloacae complex clones ST171 and ST78.</title>
        <authorList>
            <person name="Gomez-Simmonds A."/>
            <person name="Annavajhala M.K."/>
            <person name="Wang Z."/>
            <person name="Macesic N."/>
            <person name="Hu Y."/>
            <person name="Giddins M.J."/>
            <person name="O'Malley A."/>
            <person name="Toussaint N.C."/>
            <person name="Whittier S."/>
            <person name="Torres V.J."/>
            <person name="Uhlemann A.-C."/>
        </authorList>
    </citation>
    <scope>NUCLEOTIDE SEQUENCE [LARGE SCALE GENOMIC DNA]</scope>
    <source>
        <strain evidence="3 6">78</strain>
    </source>
</reference>
<evidence type="ECO:0000313" key="8">
    <source>
        <dbReference type="Proteomes" id="UP000322612"/>
    </source>
</evidence>
<dbReference type="EMBL" id="PNXT01000001">
    <property type="protein sequence ID" value="PTX87734.1"/>
    <property type="molecule type" value="Genomic_DNA"/>
</dbReference>
<dbReference type="Proteomes" id="UP000244004">
    <property type="component" value="Unassembled WGS sequence"/>
</dbReference>
<evidence type="ECO:0000313" key="7">
    <source>
        <dbReference type="Proteomes" id="UP000246375"/>
    </source>
</evidence>
<reference evidence="4 7" key="2">
    <citation type="submission" date="2018-05" db="EMBL/GenBank/DDBJ databases">
        <title>Evaluation of testing and processing parameters for the GenePOC Carba assay.</title>
        <authorList>
            <person name="Walsh T.R."/>
        </authorList>
    </citation>
    <scope>NUCLEOTIDE SEQUENCE [LARGE SCALE GENOMIC DNA]</scope>
    <source>
        <strain evidence="4 7">PECIMP</strain>
    </source>
</reference>
<evidence type="ECO:0000313" key="3">
    <source>
        <dbReference type="EMBL" id="PTX87734.1"/>
    </source>
</evidence>
<proteinExistence type="predicted"/>
<accession>A0A2K0R6R3</accession>